<dbReference type="GO" id="GO:0019290">
    <property type="term" value="P:siderophore biosynthetic process"/>
    <property type="evidence" value="ECO:0007669"/>
    <property type="project" value="InterPro"/>
</dbReference>
<dbReference type="Pfam" id="PF13523">
    <property type="entry name" value="Acetyltransf_8"/>
    <property type="match status" value="1"/>
</dbReference>
<dbReference type="SUPFAM" id="SSF55729">
    <property type="entry name" value="Acyl-CoA N-acyltransferases (Nat)"/>
    <property type="match status" value="1"/>
</dbReference>
<reference evidence="6 8" key="2">
    <citation type="journal article" date="2012" name="J. Bacteriol.">
        <title>Genome Sequence of Janibacter hoylei MTCC8307, Isolated from the Stratospheric Air.</title>
        <authorList>
            <person name="Pawar S.P."/>
            <person name="Dhotre D.P."/>
            <person name="Shetty S.A."/>
            <person name="Chowdhury S.P."/>
            <person name="Chaudhari B.L."/>
            <person name="Shouche Y.S."/>
        </authorList>
    </citation>
    <scope>NUCLEOTIDE SEQUENCE [LARGE SCALE GENOMIC DNA]</scope>
    <source>
        <strain evidence="6 8">PVAS-1</strain>
    </source>
</reference>
<dbReference type="Proteomes" id="UP000288711">
    <property type="component" value="Unassembled WGS sequence"/>
</dbReference>
<reference evidence="7 9" key="1">
    <citation type="journal article" date="2009" name="Int. J. Syst. Evol. Microbiol.">
        <title>Janibacter hoylei sp. nov., Bacillus isronensis sp. nov. and Bacillus aryabhattai sp. nov., isolated from cryotubes used for collecting air from the upper atmosphere.</title>
        <authorList>
            <person name="Shivaji S."/>
            <person name="Chaturvedi P."/>
            <person name="Begum Z."/>
            <person name="Pindi P.K."/>
            <person name="Manorama R."/>
            <person name="Padmanaban D.A."/>
            <person name="Shouche Y.S."/>
            <person name="Pawar S."/>
            <person name="Vaishampayan P."/>
            <person name="Dutt C.B."/>
            <person name="Datta G.N."/>
            <person name="Manchanda R.K."/>
            <person name="Rao U.R."/>
            <person name="Bhargava P.M."/>
            <person name="Narlikar J.V."/>
        </authorList>
    </citation>
    <scope>NUCLEOTIDE SEQUENCE [LARGE SCALE GENOMIC DNA]</scope>
    <source>
        <strain evidence="7 9">PVAS-1</strain>
    </source>
</reference>
<evidence type="ECO:0000313" key="7">
    <source>
        <dbReference type="EMBL" id="RWU82844.1"/>
    </source>
</evidence>
<dbReference type="GO" id="GO:0016410">
    <property type="term" value="F:N-acyltransferase activity"/>
    <property type="evidence" value="ECO:0007669"/>
    <property type="project" value="TreeGrafter"/>
</dbReference>
<dbReference type="AlphaFoldDB" id="K1DUB8"/>
<evidence type="ECO:0000256" key="2">
    <source>
        <dbReference type="ARBA" id="ARBA00005102"/>
    </source>
</evidence>
<dbReference type="EMBL" id="ALWX01000085">
    <property type="protein sequence ID" value="EKA60004.1"/>
    <property type="molecule type" value="Genomic_DNA"/>
</dbReference>
<evidence type="ECO:0000256" key="3">
    <source>
        <dbReference type="ARBA" id="ARBA00020586"/>
    </source>
</evidence>
<dbReference type="eggNOG" id="COG1670">
    <property type="taxonomic scope" value="Bacteria"/>
</dbReference>
<dbReference type="RefSeq" id="WP_007929610.1">
    <property type="nucleotide sequence ID" value="NZ_ALWX01000085.1"/>
</dbReference>
<dbReference type="OrthoDB" id="5177616at2"/>
<evidence type="ECO:0000313" key="8">
    <source>
        <dbReference type="Proteomes" id="UP000004474"/>
    </source>
</evidence>
<dbReference type="Gene3D" id="3.40.630.30">
    <property type="match status" value="1"/>
</dbReference>
<reference evidence="7" key="3">
    <citation type="submission" date="2017-11" db="EMBL/GenBank/DDBJ databases">
        <authorList>
            <person name="Seuylemezian A."/>
            <person name="Cooper K."/>
            <person name="Vaishampayan P."/>
        </authorList>
    </citation>
    <scope>NUCLEOTIDE SEQUENCE</scope>
    <source>
        <strain evidence="7">PVAS-1</strain>
    </source>
</reference>
<evidence type="ECO:0000256" key="4">
    <source>
        <dbReference type="ARBA" id="ARBA00031122"/>
    </source>
</evidence>
<dbReference type="PANTHER" id="PTHR31438">
    <property type="entry name" value="LYSINE N-ACYLTRANSFERASE C17G9.06C-RELATED"/>
    <property type="match status" value="1"/>
</dbReference>
<evidence type="ECO:0000256" key="1">
    <source>
        <dbReference type="ARBA" id="ARBA00003818"/>
    </source>
</evidence>
<comment type="caution">
    <text evidence="6">The sequence shown here is derived from an EMBL/GenBank/DDBJ whole genome shotgun (WGS) entry which is preliminary data.</text>
</comment>
<sequence length="170" mass="19018">MTDLTFRPLQPEQDAPLIHGWVTHPRGRFWGMGDKSIEEIRDVYAFVDSLEAHWAWIGKVEGRPVALLQTYEPEHDPIAEAYDVQPGDLGAHVFVAPGEDPLAVGAGIFAWAFADPAVQRLVGEPDAANRAILERLRQTGFELGEQVRIGDKDARMVYLTRERFASLLQV</sequence>
<dbReference type="InterPro" id="IPR019432">
    <property type="entry name" value="Acyltransferase_MbtK/IucB-like"/>
</dbReference>
<evidence type="ECO:0000313" key="9">
    <source>
        <dbReference type="Proteomes" id="UP000288711"/>
    </source>
</evidence>
<keyword evidence="7" id="KW-0808">Transferase</keyword>
<name>K1DUB8_9MICO</name>
<comment type="pathway">
    <text evidence="2">Siderophore biosynthesis; mycobactin biosynthesis.</text>
</comment>
<dbReference type="SMART" id="SM01006">
    <property type="entry name" value="AlcB"/>
    <property type="match status" value="1"/>
</dbReference>
<evidence type="ECO:0000313" key="6">
    <source>
        <dbReference type="EMBL" id="EKA60004.1"/>
    </source>
</evidence>
<dbReference type="InterPro" id="IPR016181">
    <property type="entry name" value="Acyl_CoA_acyltransferase"/>
</dbReference>
<dbReference type="PATRIC" id="fig|1210046.3.peg.2922"/>
<accession>K1DUB8</accession>
<dbReference type="Proteomes" id="UP000004474">
    <property type="component" value="Unassembled WGS sequence"/>
</dbReference>
<evidence type="ECO:0000259" key="5">
    <source>
        <dbReference type="SMART" id="SM01006"/>
    </source>
</evidence>
<dbReference type="STRING" id="1210046.B277_15214"/>
<organism evidence="6 8">
    <name type="scientific">Janibacter hoylei PVAS-1</name>
    <dbReference type="NCBI Taxonomy" id="1210046"/>
    <lineage>
        <taxon>Bacteria</taxon>
        <taxon>Bacillati</taxon>
        <taxon>Actinomycetota</taxon>
        <taxon>Actinomycetes</taxon>
        <taxon>Micrococcales</taxon>
        <taxon>Intrasporangiaceae</taxon>
        <taxon>Janibacter</taxon>
    </lineage>
</organism>
<dbReference type="EMBL" id="PIPF01000010">
    <property type="protein sequence ID" value="RWU82844.1"/>
    <property type="molecule type" value="Genomic_DNA"/>
</dbReference>
<feature type="domain" description="Acyltransferase MbtK/IucB-like conserved" evidence="5">
    <location>
        <begin position="7"/>
        <end position="48"/>
    </location>
</feature>
<dbReference type="PANTHER" id="PTHR31438:SF1">
    <property type="entry name" value="LYSINE N-ACYLTRANSFERASE C17G9.06C-RELATED"/>
    <property type="match status" value="1"/>
</dbReference>
<comment type="function">
    <text evidence="1">Acyltransferase required for the direct transfer of medium- to long-chain fatty acyl moieties from a carrier protein (MbtL) on to the epsilon-amino group of lysine residue in the mycobactin core.</text>
</comment>
<proteinExistence type="predicted"/>
<keyword evidence="9" id="KW-1185">Reference proteome</keyword>
<dbReference type="UniPathway" id="UPA00011"/>
<protein>
    <recommendedName>
        <fullName evidence="3">Lysine N-acyltransferase MbtK</fullName>
    </recommendedName>
    <alternativeName>
        <fullName evidence="4">Mycobactin synthase protein K</fullName>
    </alternativeName>
</protein>
<gene>
    <name evidence="6" type="ORF">B277_15214</name>
    <name evidence="7" type="ORF">CWN80_11950</name>
</gene>